<keyword evidence="1" id="KW-0132">Cell division</keyword>
<gene>
    <name evidence="8" type="ORF">CEPIT_LOCUS32623</name>
</gene>
<evidence type="ECO:0000256" key="5">
    <source>
        <dbReference type="ARBA" id="ARBA00093465"/>
    </source>
</evidence>
<keyword evidence="4" id="KW-0131">Cell cycle</keyword>
<dbReference type="InterPro" id="IPR057337">
    <property type="entry name" value="Sororin_C"/>
</dbReference>
<dbReference type="GO" id="GO:0051301">
    <property type="term" value="P:cell division"/>
    <property type="evidence" value="ECO:0007669"/>
    <property type="project" value="UniProtKB-KW"/>
</dbReference>
<dbReference type="GO" id="GO:0005634">
    <property type="term" value="C:nucleus"/>
    <property type="evidence" value="ECO:0007669"/>
    <property type="project" value="UniProtKB-SubCell"/>
</dbReference>
<evidence type="ECO:0000313" key="8">
    <source>
        <dbReference type="EMBL" id="CAH9133008.1"/>
    </source>
</evidence>
<protein>
    <recommendedName>
        <fullName evidence="7">Sororin C-terminal region domain-containing protein</fullName>
    </recommendedName>
</protein>
<evidence type="ECO:0000259" key="7">
    <source>
        <dbReference type="Pfam" id="PF25220"/>
    </source>
</evidence>
<name>A0AAV0FBV7_9ASTE</name>
<dbReference type="Pfam" id="PF25220">
    <property type="entry name" value="Sororin_C"/>
    <property type="match status" value="1"/>
</dbReference>
<dbReference type="Proteomes" id="UP001152523">
    <property type="component" value="Unassembled WGS sequence"/>
</dbReference>
<evidence type="ECO:0000313" key="9">
    <source>
        <dbReference type="Proteomes" id="UP001152523"/>
    </source>
</evidence>
<keyword evidence="2" id="KW-0498">Mitosis</keyword>
<sequence>MANRLRKMSRERCLEKMARATAADRPPFSYITHFTITTASDRPITHFTITTDRSSSSDRPITSSAETSVGSSISVHTKAQLLSPSHSPHSTSAMSEESASSTTNSNKKYAKKRRSGKLSCTEDSSFEDFVKKQKAYFKEVDEFELQVEEASDLSILI</sequence>
<dbReference type="PANTHER" id="PTHR35740">
    <property type="entry name" value="OS12G0111700 PROTEIN"/>
    <property type="match status" value="1"/>
</dbReference>
<dbReference type="PANTHER" id="PTHR35740:SF1">
    <property type="entry name" value="OS12G0111700 PROTEIN"/>
    <property type="match status" value="1"/>
</dbReference>
<accession>A0AAV0FBV7</accession>
<feature type="compositionally biased region" description="Low complexity" evidence="6">
    <location>
        <begin position="81"/>
        <end position="106"/>
    </location>
</feature>
<evidence type="ECO:0000256" key="1">
    <source>
        <dbReference type="ARBA" id="ARBA00022618"/>
    </source>
</evidence>
<keyword evidence="3" id="KW-0539">Nucleus</keyword>
<feature type="domain" description="Sororin C-terminal region" evidence="7">
    <location>
        <begin position="127"/>
        <end position="148"/>
    </location>
</feature>
<reference evidence="8" key="1">
    <citation type="submission" date="2022-07" db="EMBL/GenBank/DDBJ databases">
        <authorList>
            <person name="Macas J."/>
            <person name="Novak P."/>
            <person name="Neumann P."/>
        </authorList>
    </citation>
    <scope>NUCLEOTIDE SEQUENCE</scope>
</reference>
<dbReference type="AlphaFoldDB" id="A0AAV0FBV7"/>
<keyword evidence="9" id="KW-1185">Reference proteome</keyword>
<evidence type="ECO:0000256" key="2">
    <source>
        <dbReference type="ARBA" id="ARBA00022776"/>
    </source>
</evidence>
<evidence type="ECO:0000256" key="6">
    <source>
        <dbReference type="SAM" id="MobiDB-lite"/>
    </source>
</evidence>
<comment type="caution">
    <text evidence="8">The sequence shown here is derived from an EMBL/GenBank/DDBJ whole genome shotgun (WGS) entry which is preliminary data.</text>
</comment>
<feature type="region of interest" description="Disordered" evidence="6">
    <location>
        <begin position="48"/>
        <end position="123"/>
    </location>
</feature>
<organism evidence="8 9">
    <name type="scientific">Cuscuta epithymum</name>
    <dbReference type="NCBI Taxonomy" id="186058"/>
    <lineage>
        <taxon>Eukaryota</taxon>
        <taxon>Viridiplantae</taxon>
        <taxon>Streptophyta</taxon>
        <taxon>Embryophyta</taxon>
        <taxon>Tracheophyta</taxon>
        <taxon>Spermatophyta</taxon>
        <taxon>Magnoliopsida</taxon>
        <taxon>eudicotyledons</taxon>
        <taxon>Gunneridae</taxon>
        <taxon>Pentapetalae</taxon>
        <taxon>asterids</taxon>
        <taxon>lamiids</taxon>
        <taxon>Solanales</taxon>
        <taxon>Convolvulaceae</taxon>
        <taxon>Cuscuteae</taxon>
        <taxon>Cuscuta</taxon>
        <taxon>Cuscuta subgen. Cuscuta</taxon>
    </lineage>
</organism>
<proteinExistence type="inferred from homology"/>
<dbReference type="EMBL" id="CAMAPF010000974">
    <property type="protein sequence ID" value="CAH9133008.1"/>
    <property type="molecule type" value="Genomic_DNA"/>
</dbReference>
<evidence type="ECO:0000256" key="4">
    <source>
        <dbReference type="ARBA" id="ARBA00023306"/>
    </source>
</evidence>
<evidence type="ECO:0000256" key="3">
    <source>
        <dbReference type="ARBA" id="ARBA00023242"/>
    </source>
</evidence>
<feature type="compositionally biased region" description="Low complexity" evidence="6">
    <location>
        <begin position="48"/>
        <end position="64"/>
    </location>
</feature>
<comment type="similarity">
    <text evidence="5">Belongs to the sororin family.</text>
</comment>
<feature type="compositionally biased region" description="Polar residues" evidence="6">
    <location>
        <begin position="65"/>
        <end position="77"/>
    </location>
</feature>